<proteinExistence type="predicted"/>
<sequence length="209" mass="23802">MFSCDFVELSIDHVTEILSLRLYGTLCTQVIFPLSMLSVLRDNDAIVSVGRAPLHRRTSKRWLYWACPTPRRSVMLVKTFDVEIELPVPDTLPTSAENSKSNSSTWLELYFESVHVEIFCKVLVVMFISDYFTNQLMSGLHLMYVGKVFVVSSVWCSMLNIPYLRLVCLSGLTFSRVSRDLRGDDVCWLHAIFRAKTTGGPRRGVTYAS</sequence>
<name>A0A9I9E9G0_CUCME</name>
<organism evidence="1">
    <name type="scientific">Cucumis melo</name>
    <name type="common">Muskmelon</name>
    <dbReference type="NCBI Taxonomy" id="3656"/>
    <lineage>
        <taxon>Eukaryota</taxon>
        <taxon>Viridiplantae</taxon>
        <taxon>Streptophyta</taxon>
        <taxon>Embryophyta</taxon>
        <taxon>Tracheophyta</taxon>
        <taxon>Spermatophyta</taxon>
        <taxon>Magnoliopsida</taxon>
        <taxon>eudicotyledons</taxon>
        <taxon>Gunneridae</taxon>
        <taxon>Pentapetalae</taxon>
        <taxon>rosids</taxon>
        <taxon>fabids</taxon>
        <taxon>Cucurbitales</taxon>
        <taxon>Cucurbitaceae</taxon>
        <taxon>Benincaseae</taxon>
        <taxon>Cucumis</taxon>
    </lineage>
</organism>
<protein>
    <submittedName>
        <fullName evidence="1">Uncharacterized protein</fullName>
    </submittedName>
</protein>
<accession>A0A9I9E9G0</accession>
<dbReference type="Gramene" id="MELO3C030636.2.1">
    <property type="protein sequence ID" value="MELO3C030636.2.1"/>
    <property type="gene ID" value="MELO3C030636.2"/>
</dbReference>
<reference evidence="1" key="1">
    <citation type="submission" date="2023-03" db="UniProtKB">
        <authorList>
            <consortium name="EnsemblPlants"/>
        </authorList>
    </citation>
    <scope>IDENTIFICATION</scope>
</reference>
<dbReference type="AlphaFoldDB" id="A0A9I9E9G0"/>
<dbReference type="EnsemblPlants" id="MELO3C030636.2.1">
    <property type="protein sequence ID" value="MELO3C030636.2.1"/>
    <property type="gene ID" value="MELO3C030636.2"/>
</dbReference>
<evidence type="ECO:0000313" key="1">
    <source>
        <dbReference type="EnsemblPlants" id="MELO3C030636.2.1"/>
    </source>
</evidence>